<evidence type="ECO:0000259" key="11">
    <source>
        <dbReference type="Pfam" id="PF00441"/>
    </source>
</evidence>
<evidence type="ECO:0000256" key="3">
    <source>
        <dbReference type="ARBA" id="ARBA00022630"/>
    </source>
</evidence>
<keyword evidence="16" id="KW-1185">Reference proteome</keyword>
<comment type="cofactor">
    <cofactor evidence="1 10">
        <name>FAD</name>
        <dbReference type="ChEBI" id="CHEBI:57692"/>
    </cofactor>
</comment>
<organism evidence="15 16">
    <name type="scientific">Arenimonas composti TR7-09 = DSM 18010</name>
    <dbReference type="NCBI Taxonomy" id="1121013"/>
    <lineage>
        <taxon>Bacteria</taxon>
        <taxon>Pseudomonadati</taxon>
        <taxon>Pseudomonadota</taxon>
        <taxon>Gammaproteobacteria</taxon>
        <taxon>Lysobacterales</taxon>
        <taxon>Lysobacteraceae</taxon>
        <taxon>Arenimonas</taxon>
    </lineage>
</organism>
<dbReference type="Pfam" id="PF02770">
    <property type="entry name" value="Acyl-CoA_dh_M"/>
    <property type="match status" value="1"/>
</dbReference>
<gene>
    <name evidence="15" type="ORF">P873_04205</name>
</gene>
<evidence type="ECO:0000256" key="7">
    <source>
        <dbReference type="ARBA" id="ARBA00058683"/>
    </source>
</evidence>
<evidence type="ECO:0000256" key="10">
    <source>
        <dbReference type="RuleBase" id="RU362125"/>
    </source>
</evidence>
<evidence type="ECO:0000256" key="9">
    <source>
        <dbReference type="ARBA" id="ARBA00069043"/>
    </source>
</evidence>
<dbReference type="InterPro" id="IPR025878">
    <property type="entry name" value="Acyl-CoA_dh-like_C_dom"/>
</dbReference>
<dbReference type="SUPFAM" id="SSF56645">
    <property type="entry name" value="Acyl-CoA dehydrogenase NM domain-like"/>
    <property type="match status" value="1"/>
</dbReference>
<dbReference type="InterPro" id="IPR036250">
    <property type="entry name" value="AcylCo_DH-like_C"/>
</dbReference>
<evidence type="ECO:0000259" key="12">
    <source>
        <dbReference type="Pfam" id="PF02770"/>
    </source>
</evidence>
<dbReference type="PANTHER" id="PTHR42803">
    <property type="entry name" value="ACYL-COA DEHYDROGENASE"/>
    <property type="match status" value="1"/>
</dbReference>
<comment type="catalytic activity">
    <reaction evidence="6">
        <text>3-(methylsulfanyl)propanoyl-CoA + oxidized [electron-transfer flavoprotein] + H(+) = 3-(methylsulfanyl)acryloyl-CoA + reduced [electron-transfer flavoprotein]</text>
        <dbReference type="Rhea" id="RHEA:52612"/>
        <dbReference type="Rhea" id="RHEA-COMP:10685"/>
        <dbReference type="Rhea" id="RHEA-COMP:10686"/>
        <dbReference type="ChEBI" id="CHEBI:15378"/>
        <dbReference type="ChEBI" id="CHEBI:57692"/>
        <dbReference type="ChEBI" id="CHEBI:58307"/>
        <dbReference type="ChEBI" id="CHEBI:82815"/>
        <dbReference type="ChEBI" id="CHEBI:84994"/>
        <dbReference type="EC" id="1.3.99.41"/>
    </reaction>
    <physiologicalReaction direction="left-to-right" evidence="6">
        <dbReference type="Rhea" id="RHEA:52613"/>
    </physiologicalReaction>
</comment>
<evidence type="ECO:0000256" key="8">
    <source>
        <dbReference type="ARBA" id="ARBA00066694"/>
    </source>
</evidence>
<dbReference type="Pfam" id="PF00441">
    <property type="entry name" value="Acyl-CoA_dh_1"/>
    <property type="match status" value="1"/>
</dbReference>
<dbReference type="InterPro" id="IPR052166">
    <property type="entry name" value="Diverse_Acyl-CoA_DH"/>
</dbReference>
<comment type="function">
    <text evidence="7">Involved in the assimilation of dimethylsulphoniopropionate (DMSP), an important compound in the fixation of carbon in marine phytoplankton, by mediating the conversion of 3-(methylthio)propanoyl-CoA (MMPA-CoA) to 3-(methylthio)acryloyl-CoA (MTA-CoA).</text>
</comment>
<dbReference type="PANTHER" id="PTHR42803:SF1">
    <property type="entry name" value="BROAD-SPECIFICITY LINEAR ACYL-COA DEHYDROGENASE FADE5"/>
    <property type="match status" value="1"/>
</dbReference>
<feature type="domain" description="Acyl-CoA dehydrogenase/oxidase N-terminal" evidence="13">
    <location>
        <begin position="40"/>
        <end position="158"/>
    </location>
</feature>
<keyword evidence="5 10" id="KW-0560">Oxidoreductase</keyword>
<comment type="similarity">
    <text evidence="2 10">Belongs to the acyl-CoA dehydrogenase family.</text>
</comment>
<evidence type="ECO:0000259" key="13">
    <source>
        <dbReference type="Pfam" id="PF02771"/>
    </source>
</evidence>
<evidence type="ECO:0000256" key="4">
    <source>
        <dbReference type="ARBA" id="ARBA00022827"/>
    </source>
</evidence>
<dbReference type="EMBL" id="AWXU01000009">
    <property type="protein sequence ID" value="KFN51110.1"/>
    <property type="molecule type" value="Genomic_DNA"/>
</dbReference>
<evidence type="ECO:0000256" key="5">
    <source>
        <dbReference type="ARBA" id="ARBA00023002"/>
    </source>
</evidence>
<dbReference type="Pfam" id="PF12806">
    <property type="entry name" value="Acyl-CoA_dh_C"/>
    <property type="match status" value="1"/>
</dbReference>
<accession>A0A091C389</accession>
<keyword evidence="3 10" id="KW-0285">Flavoprotein</keyword>
<dbReference type="RefSeq" id="WP_026816732.1">
    <property type="nucleotide sequence ID" value="NZ_AUFF01000003.1"/>
</dbReference>
<evidence type="ECO:0000256" key="1">
    <source>
        <dbReference type="ARBA" id="ARBA00001974"/>
    </source>
</evidence>
<dbReference type="Gene3D" id="2.40.110.10">
    <property type="entry name" value="Butyryl-CoA Dehydrogenase, subunit A, domain 2"/>
    <property type="match status" value="1"/>
</dbReference>
<dbReference type="InterPro" id="IPR009075">
    <property type="entry name" value="AcylCo_DH/oxidase_C"/>
</dbReference>
<comment type="caution">
    <text evidence="15">The sequence shown here is derived from an EMBL/GenBank/DDBJ whole genome shotgun (WGS) entry which is preliminary data.</text>
</comment>
<dbReference type="InterPro" id="IPR006091">
    <property type="entry name" value="Acyl-CoA_Oxase/DH_mid-dom"/>
</dbReference>
<dbReference type="STRING" id="1121013.GCA_000426365_01428"/>
<protein>
    <recommendedName>
        <fullName evidence="9">3-methylmercaptopropionyl-CoA dehydrogenase</fullName>
        <ecNumber evidence="8">1.3.99.41</ecNumber>
    </recommendedName>
</protein>
<dbReference type="GO" id="GO:0016627">
    <property type="term" value="F:oxidoreductase activity, acting on the CH-CH group of donors"/>
    <property type="evidence" value="ECO:0007669"/>
    <property type="project" value="InterPro"/>
</dbReference>
<evidence type="ECO:0000313" key="15">
    <source>
        <dbReference type="EMBL" id="KFN51110.1"/>
    </source>
</evidence>
<dbReference type="eggNOG" id="COG1960">
    <property type="taxonomic scope" value="Bacteria"/>
</dbReference>
<dbReference type="OrthoDB" id="9764895at2"/>
<dbReference type="EC" id="1.3.99.41" evidence="8"/>
<feature type="domain" description="Acetyl-CoA dehydrogenase-like C-terminal" evidence="14">
    <location>
        <begin position="468"/>
        <end position="590"/>
    </location>
</feature>
<feature type="domain" description="Acyl-CoA dehydrogenase/oxidase C-terminal" evidence="11">
    <location>
        <begin position="283"/>
        <end position="451"/>
    </location>
</feature>
<dbReference type="Pfam" id="PF02771">
    <property type="entry name" value="Acyl-CoA_dh_N"/>
    <property type="match status" value="1"/>
</dbReference>
<dbReference type="AlphaFoldDB" id="A0A091C389"/>
<dbReference type="SUPFAM" id="SSF47203">
    <property type="entry name" value="Acyl-CoA dehydrogenase C-terminal domain-like"/>
    <property type="match status" value="1"/>
</dbReference>
<keyword evidence="4 10" id="KW-0274">FAD</keyword>
<dbReference type="GO" id="GO:0050660">
    <property type="term" value="F:flavin adenine dinucleotide binding"/>
    <property type="evidence" value="ECO:0007669"/>
    <property type="project" value="InterPro"/>
</dbReference>
<dbReference type="Proteomes" id="UP000029391">
    <property type="component" value="Unassembled WGS sequence"/>
</dbReference>
<dbReference type="Gene3D" id="1.10.540.10">
    <property type="entry name" value="Acyl-CoA dehydrogenase/oxidase, N-terminal domain"/>
    <property type="match status" value="1"/>
</dbReference>
<dbReference type="FunFam" id="2.40.110.10:FF:000031">
    <property type="entry name" value="Acyl-CoA dehydrogenase, putative"/>
    <property type="match status" value="1"/>
</dbReference>
<evidence type="ECO:0000256" key="6">
    <source>
        <dbReference type="ARBA" id="ARBA00051388"/>
    </source>
</evidence>
<dbReference type="Gene3D" id="1.20.140.10">
    <property type="entry name" value="Butyryl-CoA Dehydrogenase, subunit A, domain 3"/>
    <property type="match status" value="1"/>
</dbReference>
<proteinExistence type="inferred from homology"/>
<dbReference type="InterPro" id="IPR037069">
    <property type="entry name" value="AcylCoA_DH/ox_N_sf"/>
</dbReference>
<feature type="domain" description="Acyl-CoA oxidase/dehydrogenase middle" evidence="12">
    <location>
        <begin position="164"/>
        <end position="272"/>
    </location>
</feature>
<evidence type="ECO:0000256" key="2">
    <source>
        <dbReference type="ARBA" id="ARBA00009347"/>
    </source>
</evidence>
<evidence type="ECO:0000259" key="14">
    <source>
        <dbReference type="Pfam" id="PF12806"/>
    </source>
</evidence>
<reference evidence="15 16" key="1">
    <citation type="submission" date="2013-09" db="EMBL/GenBank/DDBJ databases">
        <title>Genome sequencing of Arenimonas composti.</title>
        <authorList>
            <person name="Chen F."/>
            <person name="Wang G."/>
        </authorList>
    </citation>
    <scope>NUCLEOTIDE SEQUENCE [LARGE SCALE GENOMIC DNA]</scope>
    <source>
        <strain evidence="15 16">TR7-09</strain>
    </source>
</reference>
<dbReference type="InterPro" id="IPR009100">
    <property type="entry name" value="AcylCoA_DH/oxidase_NM_dom_sf"/>
</dbReference>
<evidence type="ECO:0000313" key="16">
    <source>
        <dbReference type="Proteomes" id="UP000029391"/>
    </source>
</evidence>
<name>A0A091C389_9GAMM</name>
<sequence>MSHYTAPLRDMKFALYDVIGAEALYARLGLENATRDLLDAVMDEAAKFAGQVLAPLNAIGDSEGCRFDPATGTVATPPGFREAYAQFVDGGWTGITGPEAFGGQGLPESFGAALKEMLDAANLSWSNYPLLSHGAVEALKRHGQPWQQDVFLKAIVEGRWTGTMCLTEPHCGSDLGLLKTKAEPREDGTYAVTGTKIFITGGEHDFTDNIVHLVLARLPDAPAGTKGISLFIVPKLKTARDGTVGERNAVRCGSIEHKMGIHGSVTCVMNFDGAEGYLIGEPNKGLAAMFAMMNSARLAVGLQGLALMDRAWQGALAYSRERLQMRSASGPKFPEKPADPLIVHPDIRRMLLTCKSLAEGGRMLALHAATLLDVIEHAQDEQERKDADVLLGFLTPIVKGMLTEWGNECAYHALQCFGGHGYIREHGMEQLARDARITTIYEGTTGIQALDLLGRKTLQLQGAGLQQFLRMISEFCSAQAQDPAMIEFVLPLAEAARAWGELTMEIGRRAVADPEEVGAAAVDYLAYSGYVALAFWWAKAVAAVNRDGQPDDLRTAKRETARFYFARILPRTQMHAAAIRTGAGNLLALDAALFDS</sequence>
<dbReference type="InterPro" id="IPR013786">
    <property type="entry name" value="AcylCoA_DH/ox_N"/>
</dbReference>
<dbReference type="InterPro" id="IPR046373">
    <property type="entry name" value="Acyl-CoA_Oxase/DH_mid-dom_sf"/>
</dbReference>